<dbReference type="GO" id="GO:0006893">
    <property type="term" value="P:Golgi to plasma membrane transport"/>
    <property type="evidence" value="ECO:0007669"/>
    <property type="project" value="TreeGrafter"/>
</dbReference>
<evidence type="ECO:0000256" key="1">
    <source>
        <dbReference type="ARBA" id="ARBA00008070"/>
    </source>
</evidence>
<evidence type="ECO:0000313" key="8">
    <source>
        <dbReference type="Proteomes" id="UP001432322"/>
    </source>
</evidence>
<feature type="compositionally biased region" description="Polar residues" evidence="5">
    <location>
        <begin position="812"/>
        <end position="821"/>
    </location>
</feature>
<gene>
    <name evidence="7" type="ORF">PFISCL1PPCAC_22134</name>
</gene>
<feature type="non-terminal residue" evidence="7">
    <location>
        <position position="1"/>
    </location>
</feature>
<dbReference type="GO" id="GO:0005886">
    <property type="term" value="C:plasma membrane"/>
    <property type="evidence" value="ECO:0007669"/>
    <property type="project" value="TreeGrafter"/>
</dbReference>
<evidence type="ECO:0000256" key="4">
    <source>
        <dbReference type="ARBA" id="ARBA00022737"/>
    </source>
</evidence>
<reference evidence="7" key="1">
    <citation type="submission" date="2023-10" db="EMBL/GenBank/DDBJ databases">
        <title>Genome assembly of Pristionchus species.</title>
        <authorList>
            <person name="Yoshida K."/>
            <person name="Sommer R.J."/>
        </authorList>
    </citation>
    <scope>NUCLEOTIDE SEQUENCE</scope>
    <source>
        <strain evidence="7">RS5133</strain>
    </source>
</reference>
<dbReference type="GO" id="GO:0045159">
    <property type="term" value="F:myosin II binding"/>
    <property type="evidence" value="ECO:0007669"/>
    <property type="project" value="TreeGrafter"/>
</dbReference>
<evidence type="ECO:0000256" key="5">
    <source>
        <dbReference type="SAM" id="MobiDB-lite"/>
    </source>
</evidence>
<dbReference type="GO" id="GO:0019905">
    <property type="term" value="F:syntaxin binding"/>
    <property type="evidence" value="ECO:0007669"/>
    <property type="project" value="TreeGrafter"/>
</dbReference>
<dbReference type="PRINTS" id="PR00962">
    <property type="entry name" value="LETHAL2GIANT"/>
</dbReference>
<accession>A0AAV5WLW6</accession>
<dbReference type="GO" id="GO:0031201">
    <property type="term" value="C:SNARE complex"/>
    <property type="evidence" value="ECO:0007669"/>
    <property type="project" value="TreeGrafter"/>
</dbReference>
<organism evidence="7 8">
    <name type="scientific">Pristionchus fissidentatus</name>
    <dbReference type="NCBI Taxonomy" id="1538716"/>
    <lineage>
        <taxon>Eukaryota</taxon>
        <taxon>Metazoa</taxon>
        <taxon>Ecdysozoa</taxon>
        <taxon>Nematoda</taxon>
        <taxon>Chromadorea</taxon>
        <taxon>Rhabditida</taxon>
        <taxon>Rhabditina</taxon>
        <taxon>Diplogasteromorpha</taxon>
        <taxon>Diplogasteroidea</taxon>
        <taxon>Neodiplogasteridae</taxon>
        <taxon>Pristionchus</taxon>
    </lineage>
</organism>
<dbReference type="InterPro" id="IPR013577">
    <property type="entry name" value="LLGL2"/>
</dbReference>
<dbReference type="InterPro" id="IPR001680">
    <property type="entry name" value="WD40_rpt"/>
</dbReference>
<dbReference type="Gene3D" id="1.20.5.110">
    <property type="match status" value="1"/>
</dbReference>
<comment type="caution">
    <text evidence="7">The sequence shown here is derived from an EMBL/GenBank/DDBJ whole genome shotgun (WGS) entry which is preliminary data.</text>
</comment>
<dbReference type="SUPFAM" id="SSF50978">
    <property type="entry name" value="WD40 repeat-like"/>
    <property type="match status" value="1"/>
</dbReference>
<dbReference type="GO" id="GO:0005096">
    <property type="term" value="F:GTPase activator activity"/>
    <property type="evidence" value="ECO:0007669"/>
    <property type="project" value="TreeGrafter"/>
</dbReference>
<dbReference type="PANTHER" id="PTHR10241:SF25">
    <property type="entry name" value="TOMOSYN, ISOFORM C"/>
    <property type="match status" value="1"/>
</dbReference>
<dbReference type="InterPro" id="IPR036322">
    <property type="entry name" value="WD40_repeat_dom_sf"/>
</dbReference>
<proteinExistence type="inferred from homology"/>
<dbReference type="EMBL" id="BTSY01000005">
    <property type="protein sequence ID" value="GMT30837.1"/>
    <property type="molecule type" value="Genomic_DNA"/>
</dbReference>
<protein>
    <recommendedName>
        <fullName evidence="6">Lethal giant larvae homologue 2 domain-containing protein</fullName>
    </recommendedName>
</protein>
<feature type="region of interest" description="Disordered" evidence="5">
    <location>
        <begin position="543"/>
        <end position="592"/>
    </location>
</feature>
<feature type="domain" description="Lethal giant larvae homologue 2" evidence="6">
    <location>
        <begin position="283"/>
        <end position="384"/>
    </location>
</feature>
<dbReference type="CDD" id="cd15873">
    <property type="entry name" value="R-SNARE_STXBP5_6"/>
    <property type="match status" value="1"/>
</dbReference>
<dbReference type="Gene3D" id="2.130.10.10">
    <property type="entry name" value="YVTN repeat-like/Quinoprotein amine dehydrogenase"/>
    <property type="match status" value="3"/>
</dbReference>
<dbReference type="Proteomes" id="UP001432322">
    <property type="component" value="Unassembled WGS sequence"/>
</dbReference>
<evidence type="ECO:0000259" key="6">
    <source>
        <dbReference type="Pfam" id="PF08366"/>
    </source>
</evidence>
<name>A0AAV5WLW6_9BILA</name>
<keyword evidence="8" id="KW-1185">Reference proteome</keyword>
<feature type="region of interest" description="Disordered" evidence="5">
    <location>
        <begin position="716"/>
        <end position="763"/>
    </location>
</feature>
<evidence type="ECO:0000256" key="2">
    <source>
        <dbReference type="ARBA" id="ARBA00022483"/>
    </source>
</evidence>
<evidence type="ECO:0000256" key="3">
    <source>
        <dbReference type="ARBA" id="ARBA00022574"/>
    </source>
</evidence>
<sequence>SRFSSGAGGARASCRRAMDRAKKKFANALDGLRSLGNRNEMSIDVEERLQPEHCVLRTVVRHGFPDEARCLAYDPVQRLIAIGTGRGAVRVLGEAGVDYQMVHPTDHAVYKLLFCVNEGALVTACANDMVHLWNFRQKHPEILHSLQMSKEAITAMHLAYGGRWLLLGTEKGNVYFVAISTFQLSTYVINWNKAIDIACRVHPGSVRQISTCPTDHNKIGIVFEKGVVALWDMPTKTAERLPMDPPVKCLSWHYNGQSLMTGNVDGSICIYNAKKWSEVFQKSTPHGTGTCRPIHQVDWRHASEADQFLVFSGGMPSDDNLPIPAITVLRGSKSATVMEMEQPIVTFITLNSVPQENMPQQPHGIAVLLKNSFMLIDLLAPQYPTIDCPHSLDIHESPVTTVVYYSDCPSDLMGALTLVGCKQRKKGMSERNWPINGGVGRDCATGHQELVLTGHKDGSIRFWAASGEDLQILYRLKAASHFERLEETDALKDVSHAIKSIELCLDSRLLLVTGVSGQVTLFRFVKQEGVNVIAVVSIPVLSPPPPPATASTSSGYGGSSMEEKPREMRRQAKLLSESSRRQSSETSDEGDERIVPFKIRGGAVKRPPGYQPELSCLVPWRSSSAVDPVTATALNSAFGVMAIGTGSGLALVDITQCALIYAWSSAELYGSDPTPAVQLGSLSMGDCSPIEMPSSSYRASLDAADEVGEDVAVSLPPTSPKWAPEPGALAAPHLGTPPTVPEEGTVGQRPPGRSHSVKGSSGIMRRLTNKGHSIARSFSLHVKENDGKRNATGGGPPTAGSSGVGSTTNSVMNGSPSTSCASLERTGRAIGEASTSAEGVTSLSFMHTFTKRGDKSSQASLWVGTSNGACIALNLLLPPDRITCSVVVSPSGTVIRARGACIAALWMDAAFCVIEPPYEKYRETNAQASPDRSCTNKVITKESLSPTYAAQQEAVSADELAQVVVLISEWEVRVVALPSFALLFVHKCAEIPFVKARATHVRGHPCLMTLTAAGQIAVFSLPSLRPLHTSQLLPRSIEIDDPACQRMSLSEHGLGIYMASPSELEKYTVCAELADQASESMGELFVPMEVADPNGGANGASGGGAGSFLKGIFSGTGGTPRGAGPADLDAILVDKPGPSGAGGAVSMRTVGRTIPGPARLDRAAAGGVSAGQAAAMALQNLNERGDKLNATVDATENLKNSAQTMATRSAKLVEKMEKKKWYNF</sequence>
<dbReference type="PANTHER" id="PTHR10241">
    <property type="entry name" value="LETHAL 2 GIANT LARVAE PROTEIN"/>
    <property type="match status" value="1"/>
</dbReference>
<dbReference type="AlphaFoldDB" id="A0AAV5WLW6"/>
<keyword evidence="4" id="KW-0677">Repeat</keyword>
<keyword evidence="2" id="KW-0268">Exocytosis</keyword>
<evidence type="ECO:0000313" key="7">
    <source>
        <dbReference type="EMBL" id="GMT30837.1"/>
    </source>
</evidence>
<dbReference type="Pfam" id="PF08366">
    <property type="entry name" value="LLGL"/>
    <property type="match status" value="1"/>
</dbReference>
<feature type="compositionally biased region" description="Basic and acidic residues" evidence="5">
    <location>
        <begin position="561"/>
        <end position="570"/>
    </location>
</feature>
<dbReference type="InterPro" id="IPR000664">
    <property type="entry name" value="Lethal2_giant"/>
</dbReference>
<feature type="compositionally biased region" description="Low complexity" evidence="5">
    <location>
        <begin position="798"/>
        <end position="811"/>
    </location>
</feature>
<dbReference type="GO" id="GO:0006887">
    <property type="term" value="P:exocytosis"/>
    <property type="evidence" value="ECO:0007669"/>
    <property type="project" value="UniProtKB-KW"/>
</dbReference>
<dbReference type="Pfam" id="PF00400">
    <property type="entry name" value="WD40"/>
    <property type="match status" value="1"/>
</dbReference>
<comment type="similarity">
    <text evidence="1">Belongs to the WD repeat L(2)GL family.</text>
</comment>
<dbReference type="InterPro" id="IPR015943">
    <property type="entry name" value="WD40/YVTN_repeat-like_dom_sf"/>
</dbReference>
<dbReference type="SMART" id="SM00320">
    <property type="entry name" value="WD40"/>
    <property type="match status" value="7"/>
</dbReference>
<feature type="region of interest" description="Disordered" evidence="5">
    <location>
        <begin position="781"/>
        <end position="821"/>
    </location>
</feature>
<keyword evidence="3" id="KW-0853">WD repeat</keyword>